<evidence type="ECO:0000313" key="8">
    <source>
        <dbReference type="EMBL" id="AUR52033.1"/>
    </source>
</evidence>
<evidence type="ECO:0000256" key="2">
    <source>
        <dbReference type="ARBA" id="ARBA00022578"/>
    </source>
</evidence>
<evidence type="ECO:0000259" key="7">
    <source>
        <dbReference type="Pfam" id="PF13700"/>
    </source>
</evidence>
<evidence type="ECO:0000256" key="1">
    <source>
        <dbReference type="ARBA" id="ARBA00009402"/>
    </source>
</evidence>
<evidence type="ECO:0000259" key="6">
    <source>
        <dbReference type="Pfam" id="PF01526"/>
    </source>
</evidence>
<dbReference type="GO" id="GO:0003677">
    <property type="term" value="F:DNA binding"/>
    <property type="evidence" value="ECO:0007669"/>
    <property type="project" value="UniProtKB-KW"/>
</dbReference>
<dbReference type="Pfam" id="PF01526">
    <property type="entry name" value="DDE_Tnp_Tn3"/>
    <property type="match status" value="1"/>
</dbReference>
<accession>A0A2I7N6D3</accession>
<proteinExistence type="inferred from homology"/>
<evidence type="ECO:0000256" key="3">
    <source>
        <dbReference type="ARBA" id="ARBA00023125"/>
    </source>
</evidence>
<keyword evidence="9" id="KW-1185">Reference proteome</keyword>
<dbReference type="GO" id="GO:0004803">
    <property type="term" value="F:transposase activity"/>
    <property type="evidence" value="ECO:0007669"/>
    <property type="project" value="InterPro"/>
</dbReference>
<comment type="similarity">
    <text evidence="1">Belongs to the transposase 7 family.</text>
</comment>
<feature type="region of interest" description="Disordered" evidence="5">
    <location>
        <begin position="674"/>
        <end position="702"/>
    </location>
</feature>
<dbReference type="AlphaFoldDB" id="A0A2I7N6D3"/>
<dbReference type="NCBIfam" id="NF033527">
    <property type="entry name" value="transpos_Tn3"/>
    <property type="match status" value="1"/>
</dbReference>
<dbReference type="Pfam" id="PF13700">
    <property type="entry name" value="DUF4158"/>
    <property type="match status" value="1"/>
</dbReference>
<protein>
    <submittedName>
        <fullName evidence="8">Tn3 family transposase</fullName>
    </submittedName>
</protein>
<feature type="compositionally biased region" description="Polar residues" evidence="5">
    <location>
        <begin position="676"/>
        <end position="698"/>
    </location>
</feature>
<dbReference type="OrthoDB" id="5292689at2"/>
<gene>
    <name evidence="8" type="ORF">CUN60_06885</name>
</gene>
<name>A0A2I7N6D3_9NEIS</name>
<evidence type="ECO:0000256" key="4">
    <source>
        <dbReference type="ARBA" id="ARBA00023172"/>
    </source>
</evidence>
<evidence type="ECO:0000256" key="5">
    <source>
        <dbReference type="SAM" id="MobiDB-lite"/>
    </source>
</evidence>
<feature type="domain" description="Tn3 transposase DDE" evidence="6">
    <location>
        <begin position="583"/>
        <end position="968"/>
    </location>
</feature>
<dbReference type="InterPro" id="IPR047653">
    <property type="entry name" value="Tn3-like_transpos"/>
</dbReference>
<dbReference type="Proteomes" id="UP000236655">
    <property type="component" value="Chromosome"/>
</dbReference>
<keyword evidence="3" id="KW-0238">DNA-binding</keyword>
<keyword evidence="2" id="KW-0815">Transposition</keyword>
<dbReference type="RefSeq" id="WP_102951329.1">
    <property type="nucleotide sequence ID" value="NZ_CP024847.1"/>
</dbReference>
<keyword evidence="4" id="KW-0233">DNA recombination</keyword>
<evidence type="ECO:0000313" key="9">
    <source>
        <dbReference type="Proteomes" id="UP000236655"/>
    </source>
</evidence>
<feature type="domain" description="DUF4158" evidence="7">
    <location>
        <begin position="7"/>
        <end position="170"/>
    </location>
</feature>
<dbReference type="InterPro" id="IPR002513">
    <property type="entry name" value="Tn3_Tnp_DDE_dom"/>
</dbReference>
<dbReference type="KEGG" id="nba:CUN60_06885"/>
<dbReference type="GO" id="GO:0006313">
    <property type="term" value="P:DNA transposition"/>
    <property type="evidence" value="ECO:0007669"/>
    <property type="project" value="InterPro"/>
</dbReference>
<dbReference type="EMBL" id="CP024847">
    <property type="protein sequence ID" value="AUR52033.1"/>
    <property type="molecule type" value="Genomic_DNA"/>
</dbReference>
<dbReference type="InterPro" id="IPR025296">
    <property type="entry name" value="DUF4158"/>
</dbReference>
<reference evidence="9" key="1">
    <citation type="submission" date="2017-11" db="EMBL/GenBank/DDBJ databases">
        <authorList>
            <person name="Chan K.G."/>
            <person name="Lee L.S."/>
        </authorList>
    </citation>
    <scope>NUCLEOTIDE SEQUENCE [LARGE SCALE GENOMIC DNA]</scope>
    <source>
        <strain evidence="9">DSM 100970</strain>
    </source>
</reference>
<organism evidence="8 9">
    <name type="scientific">Aquella oligotrophica</name>
    <dbReference type="NCBI Taxonomy" id="2067065"/>
    <lineage>
        <taxon>Bacteria</taxon>
        <taxon>Pseudomonadati</taxon>
        <taxon>Pseudomonadota</taxon>
        <taxon>Betaproteobacteria</taxon>
        <taxon>Neisseriales</taxon>
        <taxon>Neisseriaceae</taxon>
        <taxon>Aquella</taxon>
    </lineage>
</organism>
<sequence length="982" mass="112750">MPRRSVFTESEKQALLIIPTELPELSKYYLLSETEISLINQKRGKHNKLGFALLLCCMRYPGLSFDAETDIQPQTIKFIADQLKIKDFSVWHNYFKRDSTRREHILELQSLFGFKTFTNLHYQDYIKKLMPLVKQNDKGIIVANQLITLLHMDKIIVPSISVIERLCAEAITIGNQELYTDLTAPLTDKHILELNELLKPKPETRISNLHWLLQPATIPKPKHILLHIERLKLIGKLNLPNNIGKNVHQNRLIRIAKEGKNMPAGEILKFESTRRYATLVAVIIETKASIIDEIIELNDKILGNIFNKAKHSHNNEFQNSSKTINEKLNLYVKIGQILITAKQNNKDPFQAIEAVIPWDDFTKSVSDTKELAKPDSFDSLYKITAYYSWIKRYMIEFLEALEFKPSNSTTELFKALGIVKQMYHGKLRKVPDKAPTIFIKKQWHNLVFKDNGAIDKQFYEFSVLTELKNTLRSGDIWVVGSRKHKDFDEYLLDKEIFKEKRLESPLPTVGSCSFKEFITGRTDILKATLKEVHELALKDELHDATINDDGLKITPLINSVPEEAYSFNQKVYALLPKIKITNLLQEVDTWTNYTQHFTHLKNEKPAGNNQLLLTVVLSDAINLGLTKMAEACPGATYSKLSSMQAWYIREDTYTRAQAVLTNSQHQQEITKYWGDGNSSSSDGQRFTAGGTNQHSATKNPKYGREPGVTYYGHISDLYAPFHMSLITTNLRDSTYVLDGLLHHEADLNIYEHYTDTAGFTDHVFALMHLLGFKFAPRIRDLSDKRIYLPSKSTSYPALSSMVGGYLNLKLIEQNWDEIMRLAMSIKHGTVTSSLILRKLGSYPRQNKLALALRELGKLERSIFMLEWSKDPQLRRRVQAGLNKGEARHALTRAVHFNRLGEIRDRTFENQLHRASGLNLVVGAIILWNTVYIEKAVDYLRKTDKDFDDDSIKHLSPLGWEHINLTGDYIWSNVPRTSQLRIP</sequence>